<reference evidence="1" key="1">
    <citation type="submission" date="2020-01" db="EMBL/GenBank/DDBJ databases">
        <title>Whole-genome analyses of novel actinobacteria.</title>
        <authorList>
            <person name="Sahin N."/>
        </authorList>
    </citation>
    <scope>NUCLEOTIDE SEQUENCE</scope>
    <source>
        <strain evidence="1">YC537</strain>
    </source>
</reference>
<evidence type="ECO:0000313" key="2">
    <source>
        <dbReference type="Proteomes" id="UP000598297"/>
    </source>
</evidence>
<comment type="caution">
    <text evidence="1">The sequence shown here is derived from an EMBL/GenBank/DDBJ whole genome shotgun (WGS) entry which is preliminary data.</text>
</comment>
<accession>A0A964UZI3</accession>
<dbReference type="InterPro" id="IPR027417">
    <property type="entry name" value="P-loop_NTPase"/>
</dbReference>
<dbReference type="OrthoDB" id="9799092at2"/>
<proteinExistence type="predicted"/>
<keyword evidence="2" id="KW-1185">Reference proteome</keyword>
<dbReference type="Proteomes" id="UP000598297">
    <property type="component" value="Unassembled WGS sequence"/>
</dbReference>
<dbReference type="RefSeq" id="WP_161701116.1">
    <property type="nucleotide sequence ID" value="NZ_JAAAHS010000213.1"/>
</dbReference>
<gene>
    <name evidence="1" type="ORF">GUY60_23750</name>
</gene>
<dbReference type="AlphaFoldDB" id="A0A964UZI3"/>
<name>A0A964UZI3_9ACTN</name>
<dbReference type="Gene3D" id="3.40.50.300">
    <property type="entry name" value="P-loop containing nucleotide triphosphate hydrolases"/>
    <property type="match status" value="1"/>
</dbReference>
<organism evidence="1 2">
    <name type="scientific">Streptomyces boluensis</name>
    <dbReference type="NCBI Taxonomy" id="1775135"/>
    <lineage>
        <taxon>Bacteria</taxon>
        <taxon>Bacillati</taxon>
        <taxon>Actinomycetota</taxon>
        <taxon>Actinomycetes</taxon>
        <taxon>Kitasatosporales</taxon>
        <taxon>Streptomycetaceae</taxon>
        <taxon>Streptomyces</taxon>
    </lineage>
</organism>
<sequence>MIVWINGAFGSGKTTLVENLHRRLPSALVLDPEDVGQLLRRIVEVPTGNFQDLPLWRHQVAELAVGLVAEYERPLLVPMTLVDPRYIDEIFGAIDRAGVPLHHLFLRVPPEELHRRIERRTVVPGDPERDAAVEQWCKAMVEPCTSAVATLPARTVLLDGSLPQQRLVDEVLTLLGATSDAPARPAT</sequence>
<protein>
    <submittedName>
        <fullName evidence="1">AAA family ATPase</fullName>
    </submittedName>
</protein>
<dbReference type="SUPFAM" id="SSF52540">
    <property type="entry name" value="P-loop containing nucleoside triphosphate hydrolases"/>
    <property type="match status" value="1"/>
</dbReference>
<dbReference type="Pfam" id="PF13671">
    <property type="entry name" value="AAA_33"/>
    <property type="match status" value="1"/>
</dbReference>
<evidence type="ECO:0000313" key="1">
    <source>
        <dbReference type="EMBL" id="NBE54375.1"/>
    </source>
</evidence>
<dbReference type="EMBL" id="JAAAHS010000213">
    <property type="protein sequence ID" value="NBE54375.1"/>
    <property type="molecule type" value="Genomic_DNA"/>
</dbReference>